<sequence>MKDPGHAAGHDLLDSDGEGHQTGLALHDAGARPSRERHEDGGAVVNQRADGLHVVQAQDGESGPGRGSRHGPHHVEPCLRPLPQAGGVGCEGQPLVHPHPEILVGVGPRQLDSLDAQLPGRVSSFYHHGPRLLCRDLEPQLLALLADEIERLLRPPKLVAPSGDHEGEVIGVA</sequence>
<feature type="compositionally biased region" description="Basic and acidic residues" evidence="1">
    <location>
        <begin position="29"/>
        <end position="41"/>
    </location>
</feature>
<feature type="compositionally biased region" description="Basic and acidic residues" evidence="1">
    <location>
        <begin position="1"/>
        <end position="19"/>
    </location>
</feature>
<comment type="caution">
    <text evidence="2">The sequence shown here is derived from an EMBL/GenBank/DDBJ whole genome shotgun (WGS) entry which is preliminary data.</text>
</comment>
<feature type="region of interest" description="Disordered" evidence="1">
    <location>
        <begin position="57"/>
        <end position="80"/>
    </location>
</feature>
<proteinExistence type="predicted"/>
<reference evidence="2 3" key="1">
    <citation type="submission" date="2019-05" db="EMBL/GenBank/DDBJ databases">
        <title>Another draft genome of Portunus trituberculatus and its Hox gene families provides insights of decapod evolution.</title>
        <authorList>
            <person name="Jeong J.-H."/>
            <person name="Song I."/>
            <person name="Kim S."/>
            <person name="Choi T."/>
            <person name="Kim D."/>
            <person name="Ryu S."/>
            <person name="Kim W."/>
        </authorList>
    </citation>
    <scope>NUCLEOTIDE SEQUENCE [LARGE SCALE GENOMIC DNA]</scope>
    <source>
        <tissue evidence="2">Muscle</tissue>
    </source>
</reference>
<dbReference type="EMBL" id="VSRR010047637">
    <property type="protein sequence ID" value="MPC78119.1"/>
    <property type="molecule type" value="Genomic_DNA"/>
</dbReference>
<accession>A0A5B7I897</accession>
<organism evidence="2 3">
    <name type="scientific">Portunus trituberculatus</name>
    <name type="common">Swimming crab</name>
    <name type="synonym">Neptunus trituberculatus</name>
    <dbReference type="NCBI Taxonomy" id="210409"/>
    <lineage>
        <taxon>Eukaryota</taxon>
        <taxon>Metazoa</taxon>
        <taxon>Ecdysozoa</taxon>
        <taxon>Arthropoda</taxon>
        <taxon>Crustacea</taxon>
        <taxon>Multicrustacea</taxon>
        <taxon>Malacostraca</taxon>
        <taxon>Eumalacostraca</taxon>
        <taxon>Eucarida</taxon>
        <taxon>Decapoda</taxon>
        <taxon>Pleocyemata</taxon>
        <taxon>Brachyura</taxon>
        <taxon>Eubrachyura</taxon>
        <taxon>Portunoidea</taxon>
        <taxon>Portunidae</taxon>
        <taxon>Portuninae</taxon>
        <taxon>Portunus</taxon>
    </lineage>
</organism>
<feature type="region of interest" description="Disordered" evidence="1">
    <location>
        <begin position="1"/>
        <end position="42"/>
    </location>
</feature>
<evidence type="ECO:0000313" key="3">
    <source>
        <dbReference type="Proteomes" id="UP000324222"/>
    </source>
</evidence>
<dbReference type="AlphaFoldDB" id="A0A5B7I897"/>
<evidence type="ECO:0000313" key="2">
    <source>
        <dbReference type="EMBL" id="MPC78119.1"/>
    </source>
</evidence>
<evidence type="ECO:0000256" key="1">
    <source>
        <dbReference type="SAM" id="MobiDB-lite"/>
    </source>
</evidence>
<keyword evidence="3" id="KW-1185">Reference proteome</keyword>
<dbReference type="Proteomes" id="UP000324222">
    <property type="component" value="Unassembled WGS sequence"/>
</dbReference>
<name>A0A5B7I897_PORTR</name>
<gene>
    <name evidence="2" type="ORF">E2C01_072598</name>
</gene>
<protein>
    <submittedName>
        <fullName evidence="2">Uncharacterized protein</fullName>
    </submittedName>
</protein>